<dbReference type="AlphaFoldDB" id="A0A5S9F5X7"/>
<evidence type="ECO:0000313" key="2">
    <source>
        <dbReference type="Proteomes" id="UP000326354"/>
    </source>
</evidence>
<keyword evidence="2" id="KW-1185">Reference proteome</keyword>
<protein>
    <submittedName>
        <fullName evidence="1">Uncharacterized protein</fullName>
    </submittedName>
</protein>
<dbReference type="KEGG" id="uam:UABAM_05495"/>
<gene>
    <name evidence="1" type="ORF">UABAM_05495</name>
</gene>
<name>A0A5S9F5X7_UABAM</name>
<dbReference type="RefSeq" id="WP_151971121.1">
    <property type="nucleotide sequence ID" value="NZ_AP019860.1"/>
</dbReference>
<evidence type="ECO:0000313" key="1">
    <source>
        <dbReference type="EMBL" id="BBM87092.1"/>
    </source>
</evidence>
<reference evidence="1 2" key="1">
    <citation type="submission" date="2019-08" db="EMBL/GenBank/DDBJ databases">
        <title>Complete genome sequence of Candidatus Uab amorphum.</title>
        <authorList>
            <person name="Shiratori T."/>
            <person name="Suzuki S."/>
            <person name="Kakizawa Y."/>
            <person name="Ishida K."/>
        </authorList>
    </citation>
    <scope>NUCLEOTIDE SEQUENCE [LARGE SCALE GENOMIC DNA]</scope>
    <source>
        <strain evidence="1 2">SRT547</strain>
    </source>
</reference>
<dbReference type="EMBL" id="AP019860">
    <property type="protein sequence ID" value="BBM87092.1"/>
    <property type="molecule type" value="Genomic_DNA"/>
</dbReference>
<organism evidence="1 2">
    <name type="scientific">Uabimicrobium amorphum</name>
    <dbReference type="NCBI Taxonomy" id="2596890"/>
    <lineage>
        <taxon>Bacteria</taxon>
        <taxon>Pseudomonadati</taxon>
        <taxon>Planctomycetota</taxon>
        <taxon>Candidatus Uabimicrobiia</taxon>
        <taxon>Candidatus Uabimicrobiales</taxon>
        <taxon>Candidatus Uabimicrobiaceae</taxon>
        <taxon>Candidatus Uabimicrobium</taxon>
    </lineage>
</organism>
<dbReference type="Proteomes" id="UP000326354">
    <property type="component" value="Chromosome"/>
</dbReference>
<accession>A0A5S9F5X7</accession>
<sequence length="64" mass="7431">MSTSIIYVNANAQPSQKFVHDSLESFYKEFCEEKSIIKEIRLTVTENPNQQKILHDIICDSENL</sequence>
<proteinExistence type="predicted"/>